<proteinExistence type="predicted"/>
<dbReference type="EMBL" id="JYDL01000034">
    <property type="protein sequence ID" value="KRX22086.1"/>
    <property type="molecule type" value="Genomic_DNA"/>
</dbReference>
<evidence type="ECO:0000313" key="1">
    <source>
        <dbReference type="EMBL" id="KRX22086.1"/>
    </source>
</evidence>
<comment type="caution">
    <text evidence="1">The sequence shown here is derived from an EMBL/GenBank/DDBJ whole genome shotgun (WGS) entry which is preliminary data.</text>
</comment>
<dbReference type="AlphaFoldDB" id="A0A0V0S5N4"/>
<reference evidence="1 2" key="1">
    <citation type="submission" date="2015-01" db="EMBL/GenBank/DDBJ databases">
        <title>Evolution of Trichinella species and genotypes.</title>
        <authorList>
            <person name="Korhonen P.K."/>
            <person name="Edoardo P."/>
            <person name="Giuseppe L.R."/>
            <person name="Gasser R.B."/>
        </authorList>
    </citation>
    <scope>NUCLEOTIDE SEQUENCE [LARGE SCALE GENOMIC DNA]</scope>
    <source>
        <strain evidence="1">ISS37</strain>
    </source>
</reference>
<name>A0A0V0S5N4_9BILA</name>
<keyword evidence="2" id="KW-1185">Reference proteome</keyword>
<protein>
    <submittedName>
        <fullName evidence="1">Uncharacterized protein</fullName>
    </submittedName>
</protein>
<dbReference type="Proteomes" id="UP000054630">
    <property type="component" value="Unassembled WGS sequence"/>
</dbReference>
<accession>A0A0V0S5N4</accession>
<evidence type="ECO:0000313" key="2">
    <source>
        <dbReference type="Proteomes" id="UP000054630"/>
    </source>
</evidence>
<sequence length="66" mass="7519">MKTYANAPHSDISQILLYLYCISERYCVGSDKLELRNLSGRLCLLIYSSCVSTFSTLKTIHEIGRE</sequence>
<organism evidence="1 2">
    <name type="scientific">Trichinella nelsoni</name>
    <dbReference type="NCBI Taxonomy" id="6336"/>
    <lineage>
        <taxon>Eukaryota</taxon>
        <taxon>Metazoa</taxon>
        <taxon>Ecdysozoa</taxon>
        <taxon>Nematoda</taxon>
        <taxon>Enoplea</taxon>
        <taxon>Dorylaimia</taxon>
        <taxon>Trichinellida</taxon>
        <taxon>Trichinellidae</taxon>
        <taxon>Trichinella</taxon>
    </lineage>
</organism>
<gene>
    <name evidence="1" type="ORF">T07_14925</name>
</gene>